<accession>A0A0E9P699</accession>
<dbReference type="AlphaFoldDB" id="A0A0E9P699"/>
<dbReference type="EMBL" id="GBXM01109149">
    <property type="protein sequence ID" value="JAG99427.1"/>
    <property type="molecule type" value="Transcribed_RNA"/>
</dbReference>
<reference evidence="1" key="2">
    <citation type="journal article" date="2015" name="Fish Shellfish Immunol.">
        <title>Early steps in the European eel (Anguilla anguilla)-Vibrio vulnificus interaction in the gills: Role of the RtxA13 toxin.</title>
        <authorList>
            <person name="Callol A."/>
            <person name="Pajuelo D."/>
            <person name="Ebbesson L."/>
            <person name="Teles M."/>
            <person name="MacKenzie S."/>
            <person name="Amaro C."/>
        </authorList>
    </citation>
    <scope>NUCLEOTIDE SEQUENCE</scope>
</reference>
<protein>
    <submittedName>
        <fullName evidence="1">Uncharacterized protein</fullName>
    </submittedName>
</protein>
<sequence length="72" mass="8019">MCYSELFLYQRLIWTSSDSNGSSVTMETNPSGHVLIDNYICVNVFSCVCAPSSLYMCACVHRHVCGPLCVYV</sequence>
<proteinExistence type="predicted"/>
<reference evidence="1" key="1">
    <citation type="submission" date="2014-11" db="EMBL/GenBank/DDBJ databases">
        <authorList>
            <person name="Amaro Gonzalez C."/>
        </authorList>
    </citation>
    <scope>NUCLEOTIDE SEQUENCE</scope>
</reference>
<organism evidence="1">
    <name type="scientific">Anguilla anguilla</name>
    <name type="common">European freshwater eel</name>
    <name type="synonym">Muraena anguilla</name>
    <dbReference type="NCBI Taxonomy" id="7936"/>
    <lineage>
        <taxon>Eukaryota</taxon>
        <taxon>Metazoa</taxon>
        <taxon>Chordata</taxon>
        <taxon>Craniata</taxon>
        <taxon>Vertebrata</taxon>
        <taxon>Euteleostomi</taxon>
        <taxon>Actinopterygii</taxon>
        <taxon>Neopterygii</taxon>
        <taxon>Teleostei</taxon>
        <taxon>Anguilliformes</taxon>
        <taxon>Anguillidae</taxon>
        <taxon>Anguilla</taxon>
    </lineage>
</organism>
<name>A0A0E9P699_ANGAN</name>
<evidence type="ECO:0000313" key="1">
    <source>
        <dbReference type="EMBL" id="JAG99427.1"/>
    </source>
</evidence>